<reference evidence="14 15" key="1">
    <citation type="submission" date="2016-03" db="EMBL/GenBank/DDBJ databases">
        <authorList>
            <person name="Ploux O."/>
        </authorList>
    </citation>
    <scope>NUCLEOTIDE SEQUENCE [LARGE SCALE GENOMIC DNA]</scope>
    <source>
        <strain evidence="14 15">R0</strain>
    </source>
</reference>
<keyword evidence="12" id="KW-0732">Signal</keyword>
<dbReference type="InterPro" id="IPR036691">
    <property type="entry name" value="Endo/exonu/phosph_ase_sf"/>
</dbReference>
<evidence type="ECO:0000256" key="3">
    <source>
        <dbReference type="ARBA" id="ARBA00004991"/>
    </source>
</evidence>
<name>A0A150WHL0_BDEBC</name>
<organism evidence="14 15">
    <name type="scientific">Bdellovibrio bacteriovorus</name>
    <dbReference type="NCBI Taxonomy" id="959"/>
    <lineage>
        <taxon>Bacteria</taxon>
        <taxon>Pseudomonadati</taxon>
        <taxon>Bdellovibrionota</taxon>
        <taxon>Bdellovibrionia</taxon>
        <taxon>Bdellovibrionales</taxon>
        <taxon>Pseudobdellovibrionaceae</taxon>
        <taxon>Bdellovibrio</taxon>
    </lineage>
</organism>
<keyword evidence="4" id="KW-0812">Transmembrane</keyword>
<keyword evidence="10" id="KW-0443">Lipid metabolism</keyword>
<evidence type="ECO:0000256" key="6">
    <source>
        <dbReference type="ARBA" id="ARBA00022801"/>
    </source>
</evidence>
<dbReference type="RefSeq" id="WP_061836169.1">
    <property type="nucleotide sequence ID" value="NZ_LUKE01000004.1"/>
</dbReference>
<dbReference type="AlphaFoldDB" id="A0A150WHL0"/>
<evidence type="ECO:0000256" key="9">
    <source>
        <dbReference type="ARBA" id="ARBA00022989"/>
    </source>
</evidence>
<dbReference type="OrthoDB" id="5288628at2"/>
<feature type="domain" description="Endonuclease/exonuclease/phosphatase" evidence="13">
    <location>
        <begin position="46"/>
        <end position="292"/>
    </location>
</feature>
<evidence type="ECO:0000256" key="8">
    <source>
        <dbReference type="ARBA" id="ARBA00022919"/>
    </source>
</evidence>
<dbReference type="GO" id="GO:0016020">
    <property type="term" value="C:membrane"/>
    <property type="evidence" value="ECO:0007669"/>
    <property type="project" value="UniProtKB-SubCell"/>
</dbReference>
<keyword evidence="6" id="KW-0378">Hydrolase</keyword>
<dbReference type="PANTHER" id="PTHR16320">
    <property type="entry name" value="SPHINGOMYELINASE FAMILY MEMBER"/>
    <property type="match status" value="1"/>
</dbReference>
<feature type="chain" id="PRO_5007572937" description="Endonuclease/exonuclease/phosphatase domain-containing protein" evidence="12">
    <location>
        <begin position="29"/>
        <end position="368"/>
    </location>
</feature>
<proteinExistence type="predicted"/>
<evidence type="ECO:0000313" key="14">
    <source>
        <dbReference type="EMBL" id="KYG63094.1"/>
    </source>
</evidence>
<keyword evidence="7" id="KW-0460">Magnesium</keyword>
<keyword evidence="5" id="KW-0479">Metal-binding</keyword>
<gene>
    <name evidence="14" type="ORF">AZI86_15350</name>
</gene>
<dbReference type="InterPro" id="IPR005135">
    <property type="entry name" value="Endo/exonuclease/phosphatase"/>
</dbReference>
<keyword evidence="11" id="KW-0472">Membrane</keyword>
<evidence type="ECO:0000256" key="7">
    <source>
        <dbReference type="ARBA" id="ARBA00022842"/>
    </source>
</evidence>
<dbReference type="Proteomes" id="UP000075320">
    <property type="component" value="Unassembled WGS sequence"/>
</dbReference>
<evidence type="ECO:0000256" key="11">
    <source>
        <dbReference type="ARBA" id="ARBA00023136"/>
    </source>
</evidence>
<protein>
    <recommendedName>
        <fullName evidence="13">Endonuclease/exonuclease/phosphatase domain-containing protein</fullName>
    </recommendedName>
</protein>
<evidence type="ECO:0000313" key="15">
    <source>
        <dbReference type="Proteomes" id="UP000075320"/>
    </source>
</evidence>
<dbReference type="GO" id="GO:0006665">
    <property type="term" value="P:sphingolipid metabolic process"/>
    <property type="evidence" value="ECO:0007669"/>
    <property type="project" value="UniProtKB-KW"/>
</dbReference>
<dbReference type="GO" id="GO:0004767">
    <property type="term" value="F:sphingomyelin phosphodiesterase activity"/>
    <property type="evidence" value="ECO:0007669"/>
    <property type="project" value="InterPro"/>
</dbReference>
<dbReference type="EMBL" id="LUKE01000004">
    <property type="protein sequence ID" value="KYG63094.1"/>
    <property type="molecule type" value="Genomic_DNA"/>
</dbReference>
<evidence type="ECO:0000256" key="2">
    <source>
        <dbReference type="ARBA" id="ARBA00004760"/>
    </source>
</evidence>
<keyword evidence="15" id="KW-1185">Reference proteome</keyword>
<evidence type="ECO:0000256" key="5">
    <source>
        <dbReference type="ARBA" id="ARBA00022723"/>
    </source>
</evidence>
<evidence type="ECO:0000259" key="13">
    <source>
        <dbReference type="Pfam" id="PF03372"/>
    </source>
</evidence>
<dbReference type="Gene3D" id="3.60.10.10">
    <property type="entry name" value="Endonuclease/exonuclease/phosphatase"/>
    <property type="match status" value="1"/>
</dbReference>
<evidence type="ECO:0000256" key="10">
    <source>
        <dbReference type="ARBA" id="ARBA00023098"/>
    </source>
</evidence>
<accession>A0A150WHL0</accession>
<comment type="subcellular location">
    <subcellularLocation>
        <location evidence="1">Membrane</location>
        <topology evidence="1">Multi-pass membrane protein</topology>
    </subcellularLocation>
</comment>
<comment type="caution">
    <text evidence="14">The sequence shown here is derived from an EMBL/GenBank/DDBJ whole genome shotgun (WGS) entry which is preliminary data.</text>
</comment>
<dbReference type="PANTHER" id="PTHR16320:SF24">
    <property type="entry name" value="PHOSPHODIESTERASE, PUTATIVE-RELATED"/>
    <property type="match status" value="1"/>
</dbReference>
<dbReference type="GO" id="GO:0046872">
    <property type="term" value="F:metal ion binding"/>
    <property type="evidence" value="ECO:0007669"/>
    <property type="project" value="UniProtKB-KW"/>
</dbReference>
<keyword evidence="9" id="KW-1133">Transmembrane helix</keyword>
<evidence type="ECO:0000256" key="12">
    <source>
        <dbReference type="SAM" id="SignalP"/>
    </source>
</evidence>
<sequence length="368" mass="41645">MKTRFLKIMAFGFLVVSFVALSAQTAFATSYWENSSLPPQFCFQNFNAYGPLYASGRTERTQGILGHLKARPKCDIVQLQEVWMESHIDHIENSLKDHYSFSSPNRDSRIGIMDLVMGDILSRETFTFAVNNSGSVLDRARSVASVDKAFHVLRVKLPAIDEEFYIINTHLHPSSQAVRLTQILDLLRWRLQNQNLKMLLSGDFNSDPQDLERKLLMSVVGLKDAMAESFTNGNYPADFCTYCKANPLSWLPSDHVFDYIFYSNAGTAETSLKLASAEVNLKGSPKKPLSDHYGIRAYFNVENGKAPAGELDQVQKKLALEALKQTIEVLDKESGAQWKVHQKLARDLYSDLERSRSDFELYLGHSLR</sequence>
<feature type="signal peptide" evidence="12">
    <location>
        <begin position="1"/>
        <end position="28"/>
    </location>
</feature>
<dbReference type="InterPro" id="IPR038772">
    <property type="entry name" value="Sph/SMPD2-like"/>
</dbReference>
<evidence type="ECO:0000256" key="4">
    <source>
        <dbReference type="ARBA" id="ARBA00022692"/>
    </source>
</evidence>
<comment type="pathway">
    <text evidence="3">Sphingolipid metabolism.</text>
</comment>
<dbReference type="SUPFAM" id="SSF56219">
    <property type="entry name" value="DNase I-like"/>
    <property type="match status" value="1"/>
</dbReference>
<evidence type="ECO:0000256" key="1">
    <source>
        <dbReference type="ARBA" id="ARBA00004141"/>
    </source>
</evidence>
<dbReference type="Pfam" id="PF03372">
    <property type="entry name" value="Exo_endo_phos"/>
    <property type="match status" value="1"/>
</dbReference>
<comment type="pathway">
    <text evidence="2">Lipid metabolism; sphingolipid metabolism.</text>
</comment>
<keyword evidence="8" id="KW-0746">Sphingolipid metabolism</keyword>